<gene>
    <name evidence="1" type="ORF">Bfra_011604</name>
</gene>
<comment type="caution">
    <text evidence="1">The sequence shown here is derived from an EMBL/GenBank/DDBJ whole genome shotgun (WGS) entry which is preliminary data.</text>
</comment>
<keyword evidence="2" id="KW-1185">Reference proteome</keyword>
<dbReference type="GeneID" id="59265623"/>
<dbReference type="EMBL" id="JABFCT010000018">
    <property type="protein sequence ID" value="KAF5869062.1"/>
    <property type="molecule type" value="Genomic_DNA"/>
</dbReference>
<dbReference type="AlphaFoldDB" id="A0A8H6AK30"/>
<dbReference type="Proteomes" id="UP000531561">
    <property type="component" value="Unassembled WGS sequence"/>
</dbReference>
<evidence type="ECO:0000313" key="2">
    <source>
        <dbReference type="Proteomes" id="UP000531561"/>
    </source>
</evidence>
<protein>
    <submittedName>
        <fullName evidence="1">Uncharacterized protein</fullName>
    </submittedName>
</protein>
<proteinExistence type="predicted"/>
<dbReference type="RefSeq" id="XP_037188011.1">
    <property type="nucleotide sequence ID" value="XM_037341931.1"/>
</dbReference>
<organism evidence="1 2">
    <name type="scientific">Botrytis fragariae</name>
    <dbReference type="NCBI Taxonomy" id="1964551"/>
    <lineage>
        <taxon>Eukaryota</taxon>
        <taxon>Fungi</taxon>
        <taxon>Dikarya</taxon>
        <taxon>Ascomycota</taxon>
        <taxon>Pezizomycotina</taxon>
        <taxon>Leotiomycetes</taxon>
        <taxon>Helotiales</taxon>
        <taxon>Sclerotiniaceae</taxon>
        <taxon>Botrytis</taxon>
    </lineage>
</organism>
<evidence type="ECO:0000313" key="1">
    <source>
        <dbReference type="EMBL" id="KAF5869062.1"/>
    </source>
</evidence>
<reference evidence="1 2" key="1">
    <citation type="journal article" date="2020" name="Phytopathology">
        <title>A high-quality genome resource of Botrytis fragariae, a new and rapidly spreading fungal pathogen causing strawberry gray mold in the U.S.A.</title>
        <authorList>
            <person name="Wu Y."/>
            <person name="Saski C.A."/>
            <person name="Schnabel G."/>
            <person name="Xiao S."/>
            <person name="Hu M."/>
        </authorList>
    </citation>
    <scope>NUCLEOTIDE SEQUENCE [LARGE SCALE GENOMIC DNA]</scope>
    <source>
        <strain evidence="1 2">BVB16</strain>
    </source>
</reference>
<accession>A0A8H6AK30</accession>
<name>A0A8H6AK30_9HELO</name>
<sequence>MSFIDVKIHNWSGFNSQIDAAEQDHNIMNGVRANKSTVSSPNLIYESTIEHAKINCVSSESCAPYGSYGKFANDVPGVKWEWAELQALTTVLNTCSVNSNQLYYMAR</sequence>